<evidence type="ECO:0000256" key="1">
    <source>
        <dbReference type="ARBA" id="ARBA00006068"/>
    </source>
</evidence>
<feature type="region of interest" description="Disordered" evidence="2">
    <location>
        <begin position="1"/>
        <end position="26"/>
    </location>
</feature>
<feature type="domain" description="LytR/CpsA/Psr regulator C-terminal" evidence="4">
    <location>
        <begin position="386"/>
        <end position="471"/>
    </location>
</feature>
<feature type="compositionally biased region" description="Basic residues" evidence="2">
    <location>
        <begin position="15"/>
        <end position="26"/>
    </location>
</feature>
<proteinExistence type="inferred from homology"/>
<feature type="compositionally biased region" description="Polar residues" evidence="2">
    <location>
        <begin position="1"/>
        <end position="14"/>
    </location>
</feature>
<dbReference type="InterPro" id="IPR004474">
    <property type="entry name" value="LytR_CpsA_psr"/>
</dbReference>
<dbReference type="Gene3D" id="3.40.630.190">
    <property type="entry name" value="LCP protein"/>
    <property type="match status" value="1"/>
</dbReference>
<reference evidence="6" key="1">
    <citation type="journal article" date="2019" name="Int. J. Syst. Evol. Microbiol.">
        <title>The Global Catalogue of Microorganisms (GCM) 10K type strain sequencing project: providing services to taxonomists for standard genome sequencing and annotation.</title>
        <authorList>
            <consortium name="The Broad Institute Genomics Platform"/>
            <consortium name="The Broad Institute Genome Sequencing Center for Infectious Disease"/>
            <person name="Wu L."/>
            <person name="Ma J."/>
        </authorList>
    </citation>
    <scope>NUCLEOTIDE SEQUENCE [LARGE SCALE GENOMIC DNA]</scope>
    <source>
        <strain evidence="6">JCM 4816</strain>
    </source>
</reference>
<dbReference type="PANTHER" id="PTHR33392">
    <property type="entry name" value="POLYISOPRENYL-TEICHOIC ACID--PEPTIDOGLYCAN TEICHOIC ACID TRANSFERASE TAGU"/>
    <property type="match status" value="1"/>
</dbReference>
<protein>
    <submittedName>
        <fullName evidence="5">LCP family protein</fullName>
    </submittedName>
</protein>
<dbReference type="Proteomes" id="UP001596174">
    <property type="component" value="Unassembled WGS sequence"/>
</dbReference>
<evidence type="ECO:0000259" key="3">
    <source>
        <dbReference type="Pfam" id="PF03816"/>
    </source>
</evidence>
<feature type="domain" description="Cell envelope-related transcriptional attenuator" evidence="3">
    <location>
        <begin position="114"/>
        <end position="271"/>
    </location>
</feature>
<dbReference type="RefSeq" id="WP_380585156.1">
    <property type="nucleotide sequence ID" value="NZ_JBHSQJ010000082.1"/>
</dbReference>
<dbReference type="EMBL" id="JBHSQJ010000082">
    <property type="protein sequence ID" value="MFC5909396.1"/>
    <property type="molecule type" value="Genomic_DNA"/>
</dbReference>
<sequence length="511" mass="53723">MTPRQFPQRTPQSSHPHRPRRPRRVRRARPLARRLGWAALALVLVVAGGAWAYVAHLDGNIRHGALSFGDQGAESVDAFGHRPLNILLIGSDSRDSAEDVALGGARNTAGGPVHADVEMLLHVSADRSNASLISIPRDTMVDIPACTDPATGRTYPATPHSQITNSLSHGGPGCTVWTWHQLTGIHIDHYMVVDFAGVVRMADAVGGVPVCTTGNVYDPYSHLRLTAGEHVVKGVQALEWLRTRHGFGDGSDLYRTQTQHMYLTSLLRRLRSAGTLTDPGKLFGLADAATRALTVDDGLDSVGRLIGLAKELRGIDPERVTTVTMPYAADPANPRAWVVPMPGDAERLFAMVRGDVPLDSFGRTAAGSSTAAASPSPAATVDPAAVRVTVQNGSGVAGRAAAVTLSLRQLGFAHAGNGGNAAVRQRTTTLDYAPGDRSRAAALAAALHLPATALRATASAGRPLLVVGADWPQGSVFPQTAPPSAGAVPTTAARQSGAERKCAKVNPVYAW</sequence>
<gene>
    <name evidence="5" type="ORF">ACFP3V_19530</name>
</gene>
<evidence type="ECO:0000256" key="2">
    <source>
        <dbReference type="SAM" id="MobiDB-lite"/>
    </source>
</evidence>
<name>A0ABW1G822_9ACTN</name>
<evidence type="ECO:0000313" key="5">
    <source>
        <dbReference type="EMBL" id="MFC5909396.1"/>
    </source>
</evidence>
<dbReference type="PANTHER" id="PTHR33392:SF6">
    <property type="entry name" value="POLYISOPRENYL-TEICHOIC ACID--PEPTIDOGLYCAN TEICHOIC ACID TRANSFERASE TAGU"/>
    <property type="match status" value="1"/>
</dbReference>
<comment type="similarity">
    <text evidence="1">Belongs to the LytR/CpsA/Psr (LCP) family.</text>
</comment>
<evidence type="ECO:0000259" key="4">
    <source>
        <dbReference type="Pfam" id="PF13399"/>
    </source>
</evidence>
<dbReference type="Pfam" id="PF13399">
    <property type="entry name" value="LytR_C"/>
    <property type="match status" value="1"/>
</dbReference>
<dbReference type="Pfam" id="PF03816">
    <property type="entry name" value="LytR_cpsA_psr"/>
    <property type="match status" value="1"/>
</dbReference>
<evidence type="ECO:0000313" key="6">
    <source>
        <dbReference type="Proteomes" id="UP001596174"/>
    </source>
</evidence>
<accession>A0ABW1G822</accession>
<dbReference type="Gene3D" id="3.30.70.2390">
    <property type="match status" value="1"/>
</dbReference>
<comment type="caution">
    <text evidence="5">The sequence shown here is derived from an EMBL/GenBank/DDBJ whole genome shotgun (WGS) entry which is preliminary data.</text>
</comment>
<keyword evidence="6" id="KW-1185">Reference proteome</keyword>
<dbReference type="InterPro" id="IPR027381">
    <property type="entry name" value="LytR/CpsA/Psr_C"/>
</dbReference>
<dbReference type="InterPro" id="IPR050922">
    <property type="entry name" value="LytR/CpsA/Psr_CW_biosynth"/>
</dbReference>
<organism evidence="5 6">
    <name type="scientific">Streptacidiphilus monticola</name>
    <dbReference type="NCBI Taxonomy" id="2161674"/>
    <lineage>
        <taxon>Bacteria</taxon>
        <taxon>Bacillati</taxon>
        <taxon>Actinomycetota</taxon>
        <taxon>Actinomycetes</taxon>
        <taxon>Kitasatosporales</taxon>
        <taxon>Streptomycetaceae</taxon>
        <taxon>Streptacidiphilus</taxon>
    </lineage>
</organism>
<dbReference type="NCBIfam" id="TIGR00350">
    <property type="entry name" value="lytR_cpsA_psr"/>
    <property type="match status" value="1"/>
</dbReference>